<accession>A0ABQ8RYA3</accession>
<comment type="caution">
    <text evidence="1">The sequence shown here is derived from an EMBL/GenBank/DDBJ whole genome shotgun (WGS) entry which is preliminary data.</text>
</comment>
<proteinExistence type="predicted"/>
<evidence type="ECO:0000313" key="1">
    <source>
        <dbReference type="EMBL" id="KAJ4426717.1"/>
    </source>
</evidence>
<evidence type="ECO:0000313" key="2">
    <source>
        <dbReference type="Proteomes" id="UP001148838"/>
    </source>
</evidence>
<keyword evidence="2" id="KW-1185">Reference proteome</keyword>
<protein>
    <submittedName>
        <fullName evidence="1">Uncharacterized protein</fullName>
    </submittedName>
</protein>
<dbReference type="EMBL" id="JAJSOF020000039">
    <property type="protein sequence ID" value="KAJ4426717.1"/>
    <property type="molecule type" value="Genomic_DNA"/>
</dbReference>
<sequence length="196" mass="21560">MFSYSSWKSSTSCFVVPTTSKFHMDQWGQVLFTDESPFGLHPDSRIVLTWRPPGEYGGCGKTATCCLASSLGHGWSDVQGRCRVATANSSYAKAQDAYDELNCLNGQESLCRGSCLQSRNARLICNNFLSPKNDPDAILNPTVTGGPFFQRLVEQRLKDKIGEEMSKWTASNLNKCGVIAISSKIFELVPRSSKEG</sequence>
<gene>
    <name evidence="1" type="ORF">ANN_26515</name>
</gene>
<dbReference type="Proteomes" id="UP001148838">
    <property type="component" value="Unassembled WGS sequence"/>
</dbReference>
<name>A0ABQ8RYA3_PERAM</name>
<reference evidence="1 2" key="1">
    <citation type="journal article" date="2022" name="Allergy">
        <title>Genome assembly and annotation of Periplaneta americana reveal a comprehensive cockroach allergen profile.</title>
        <authorList>
            <person name="Wang L."/>
            <person name="Xiong Q."/>
            <person name="Saelim N."/>
            <person name="Wang L."/>
            <person name="Nong W."/>
            <person name="Wan A.T."/>
            <person name="Shi M."/>
            <person name="Liu X."/>
            <person name="Cao Q."/>
            <person name="Hui J.H.L."/>
            <person name="Sookrung N."/>
            <person name="Leung T.F."/>
            <person name="Tungtrongchitr A."/>
            <person name="Tsui S.K.W."/>
        </authorList>
    </citation>
    <scope>NUCLEOTIDE SEQUENCE [LARGE SCALE GENOMIC DNA]</scope>
    <source>
        <strain evidence="1">PWHHKU_190912</strain>
    </source>
</reference>
<organism evidence="1 2">
    <name type="scientific">Periplaneta americana</name>
    <name type="common">American cockroach</name>
    <name type="synonym">Blatta americana</name>
    <dbReference type="NCBI Taxonomy" id="6978"/>
    <lineage>
        <taxon>Eukaryota</taxon>
        <taxon>Metazoa</taxon>
        <taxon>Ecdysozoa</taxon>
        <taxon>Arthropoda</taxon>
        <taxon>Hexapoda</taxon>
        <taxon>Insecta</taxon>
        <taxon>Pterygota</taxon>
        <taxon>Neoptera</taxon>
        <taxon>Polyneoptera</taxon>
        <taxon>Dictyoptera</taxon>
        <taxon>Blattodea</taxon>
        <taxon>Blattoidea</taxon>
        <taxon>Blattidae</taxon>
        <taxon>Blattinae</taxon>
        <taxon>Periplaneta</taxon>
    </lineage>
</organism>